<dbReference type="PANTHER" id="PTHR30595:SF6">
    <property type="entry name" value="SCHLAFEN ALBA-2 DOMAIN-CONTAINING PROTEIN"/>
    <property type="match status" value="1"/>
</dbReference>
<dbReference type="Gene3D" id="3.30.565.60">
    <property type="match status" value="1"/>
</dbReference>
<reference evidence="3 4" key="1">
    <citation type="submission" date="2019-02" db="EMBL/GenBank/DDBJ databases">
        <title>Deep-cultivation of Planctomycetes and their phenomic and genomic characterization uncovers novel biology.</title>
        <authorList>
            <person name="Wiegand S."/>
            <person name="Jogler M."/>
            <person name="Boedeker C."/>
            <person name="Pinto D."/>
            <person name="Vollmers J."/>
            <person name="Rivas-Marin E."/>
            <person name="Kohn T."/>
            <person name="Peeters S.H."/>
            <person name="Heuer A."/>
            <person name="Rast P."/>
            <person name="Oberbeckmann S."/>
            <person name="Bunk B."/>
            <person name="Jeske O."/>
            <person name="Meyerdierks A."/>
            <person name="Storesund J.E."/>
            <person name="Kallscheuer N."/>
            <person name="Luecker S."/>
            <person name="Lage O.M."/>
            <person name="Pohl T."/>
            <person name="Merkel B.J."/>
            <person name="Hornburger P."/>
            <person name="Mueller R.-W."/>
            <person name="Bruemmer F."/>
            <person name="Labrenz M."/>
            <person name="Spormann A.M."/>
            <person name="Op den Camp H."/>
            <person name="Overmann J."/>
            <person name="Amann R."/>
            <person name="Jetten M.S.M."/>
            <person name="Mascher T."/>
            <person name="Medema M.H."/>
            <person name="Devos D.P."/>
            <person name="Kaster A.-K."/>
            <person name="Ovreas L."/>
            <person name="Rohde M."/>
            <person name="Galperin M.Y."/>
            <person name="Jogler C."/>
        </authorList>
    </citation>
    <scope>NUCLEOTIDE SEQUENCE [LARGE SCALE GENOMIC DNA]</scope>
    <source>
        <strain evidence="3 4">Mal52</strain>
    </source>
</reference>
<gene>
    <name evidence="3" type="ORF">Mal52_59050</name>
</gene>
<dbReference type="PANTHER" id="PTHR30595">
    <property type="entry name" value="GLPR-RELATED TRANSCRIPTIONAL REPRESSOR"/>
    <property type="match status" value="1"/>
</dbReference>
<protein>
    <submittedName>
        <fullName evidence="3">Divergent AAA domain protein</fullName>
    </submittedName>
</protein>
<proteinExistence type="predicted"/>
<dbReference type="Proteomes" id="UP000319383">
    <property type="component" value="Chromosome"/>
</dbReference>
<feature type="domain" description="Schlafen AlbA-2" evidence="1">
    <location>
        <begin position="14"/>
        <end position="135"/>
    </location>
</feature>
<feature type="domain" description="Filamentation induced by cAMP protein Fic-like C-terminal" evidence="2">
    <location>
        <begin position="526"/>
        <end position="562"/>
    </location>
</feature>
<dbReference type="Gene3D" id="3.30.950.30">
    <property type="entry name" value="Schlafen, AAA domain"/>
    <property type="match status" value="1"/>
</dbReference>
<organism evidence="3 4">
    <name type="scientific">Symmachiella dynata</name>
    <dbReference type="NCBI Taxonomy" id="2527995"/>
    <lineage>
        <taxon>Bacteria</taxon>
        <taxon>Pseudomonadati</taxon>
        <taxon>Planctomycetota</taxon>
        <taxon>Planctomycetia</taxon>
        <taxon>Planctomycetales</taxon>
        <taxon>Planctomycetaceae</taxon>
        <taxon>Symmachiella</taxon>
    </lineage>
</organism>
<evidence type="ECO:0000313" key="4">
    <source>
        <dbReference type="Proteomes" id="UP000319383"/>
    </source>
</evidence>
<dbReference type="InterPro" id="IPR049514">
    <property type="entry name" value="Fic-like_C"/>
</dbReference>
<evidence type="ECO:0000259" key="2">
    <source>
        <dbReference type="Pfam" id="PF21247"/>
    </source>
</evidence>
<dbReference type="EMBL" id="CP036276">
    <property type="protein sequence ID" value="QDU47376.1"/>
    <property type="molecule type" value="Genomic_DNA"/>
</dbReference>
<dbReference type="Pfam" id="PF04326">
    <property type="entry name" value="SLFN_AlbA_2"/>
    <property type="match status" value="1"/>
</dbReference>
<dbReference type="InterPro" id="IPR038475">
    <property type="entry name" value="RecG_C_sf"/>
</dbReference>
<evidence type="ECO:0000313" key="3">
    <source>
        <dbReference type="EMBL" id="QDU47376.1"/>
    </source>
</evidence>
<keyword evidence="4" id="KW-1185">Reference proteome</keyword>
<dbReference type="KEGG" id="sdyn:Mal52_59050"/>
<name>A0A517ZY52_9PLAN</name>
<dbReference type="AlphaFoldDB" id="A0A517ZY52"/>
<dbReference type="Pfam" id="PF21247">
    <property type="entry name" value="Fic-like_C"/>
    <property type="match status" value="1"/>
</dbReference>
<dbReference type="InterPro" id="IPR007421">
    <property type="entry name" value="Schlafen_AlbA_2_dom"/>
</dbReference>
<evidence type="ECO:0000259" key="1">
    <source>
        <dbReference type="Pfam" id="PF04326"/>
    </source>
</evidence>
<accession>A0A517ZY52</accession>
<dbReference type="InterPro" id="IPR038461">
    <property type="entry name" value="Schlafen_AlbA_2_dom_sf"/>
</dbReference>
<sequence>MNLEQLQRMLDGHEWDDVEFKEARRAVPDKIYRSVSAFSNTAGGWVVFGVKDDDGNLSVVGVVTVDRVQNDFITALRSANKMSRRIELEAELLDHEDGTVLAFYIPEVSRDDKPVHLKGDWRESYIRRGASDLKCSEEELRRFIRDAAQERPDGDIVELPPDRCFDDDALKWYRREFDKRKTGHEDKSQVEFLHEWGLVVEKDGQLKPTVASILLFGTGAALRQVLPRPIVDVQWIDAECDEEQPDERWYDRIVVEENLIKSWKELIEGYRKNSPEKFEIDPDTLQRTNATPDYITFREAAINVLLHQDYADHARKPSIKFYRDVWVFSNPGDAFSTDEELLQPGDKPVRNPLIVNAFRRIGLSEQAGTGLREILKSWRQLGFDRPKINNDKADKKFELTTPRWELVTDEQLVMQAMLGVDLNEHEASAFALAIRSGELDLLGVKTVTGLLTTDAEQIMNRLVVQRLVTPTREGEVKHVLLAEHLRERFSKDDAGVLSEEQWSVIDLCDVPQSLTNLIDVMNVETSRQQFRRRQIAPLLDSGILKLTQPDTPSHPNQKYVLTIIGVDLKARRLNRKKEGG</sequence>
<dbReference type="Pfam" id="PF13749">
    <property type="entry name" value="HATPase_c_4"/>
    <property type="match status" value="1"/>
</dbReference>
<dbReference type="RefSeq" id="WP_145380204.1">
    <property type="nucleotide sequence ID" value="NZ_CP036276.1"/>
</dbReference>